<name>A0AAV9IFG2_9RHOD</name>
<feature type="compositionally biased region" description="Low complexity" evidence="2">
    <location>
        <begin position="12"/>
        <end position="30"/>
    </location>
</feature>
<feature type="region of interest" description="Disordered" evidence="2">
    <location>
        <begin position="74"/>
        <end position="93"/>
    </location>
</feature>
<evidence type="ECO:0000313" key="3">
    <source>
        <dbReference type="EMBL" id="KAK4526100.1"/>
    </source>
</evidence>
<sequence length="720" mass="85223">MIHSNIESVEINSDATSSSTSNSTINSSFSSAAERGKKILMFLKSSRMKNYDISSVVEDDETSISSEIDQIDGMWPVTPPKQHQNRRNEISTEQTCSPQRGVVKEKTYESDKLQYFIREDMNEMMAENYRTQAEIQSVRERNASLNKKLEQLSDKLRDQKLEKKTYLQRIELLNQEVTYLKNELQEYHYHSKSANEREYELQSQLRSLQRKQEQIFKDYIKLKETAAALKQKVEAKENVIVQLKESGKKRLELEETWRLERDSLIRAYENSLLKNEQLEKMNEKLRSQSESDKEQFAVVERSLRQRLEELERNVEEKELEIENWRKECDCSWNELQQLRRELTLKTESIRNYETQLICSEEALKFSKDSASQLQQQLQDLFHKREQLENRLEERERQNNAIYSENADLKKTVKEYQDKLSEQHKELELYKTKLSELQSSLTPARIDSVHQTDATREFYENEQEALFSRMQSLFLDAFHQLQFSNEEYFRNPNKRGRPVWMNENIATSQSHGKDLHSGSVNFSFERRQVSDFPNYTQFRASEKDFDNTLNEKSNVEFHVNERRDIPKDPMSKIYEWKLKLMEWKFLLDVNMKKEFLFLVKDHDIVARVEKISQELFLLLSLLERFQGGCYEEASKQFPELSLHSKATLNSDQENVVLGAILVHIHQLRNLWLHEVQVNHVLRNILLSGNATSSHFSPTYPESSKGYSYLVESCCLERETME</sequence>
<feature type="compositionally biased region" description="Polar residues" evidence="2">
    <location>
        <begin position="1"/>
        <end position="11"/>
    </location>
</feature>
<dbReference type="Gene3D" id="1.10.287.1490">
    <property type="match status" value="1"/>
</dbReference>
<gene>
    <name evidence="3" type="ORF">GAYE_SCF19G4012</name>
</gene>
<reference evidence="3 4" key="1">
    <citation type="submission" date="2022-07" db="EMBL/GenBank/DDBJ databases">
        <title>Genome-wide signatures of adaptation to extreme environments.</title>
        <authorList>
            <person name="Cho C.H."/>
            <person name="Yoon H.S."/>
        </authorList>
    </citation>
    <scope>NUCLEOTIDE SEQUENCE [LARGE SCALE GENOMIC DNA]</scope>
    <source>
        <strain evidence="3 4">108.79 E11</strain>
    </source>
</reference>
<keyword evidence="4" id="KW-1185">Reference proteome</keyword>
<comment type="caution">
    <text evidence="3">The sequence shown here is derived from an EMBL/GenBank/DDBJ whole genome shotgun (WGS) entry which is preliminary data.</text>
</comment>
<keyword evidence="1" id="KW-0175">Coiled coil</keyword>
<protein>
    <submittedName>
        <fullName evidence="3">Uncharacterized protein</fullName>
    </submittedName>
</protein>
<dbReference type="Proteomes" id="UP001300502">
    <property type="component" value="Unassembled WGS sequence"/>
</dbReference>
<dbReference type="AlphaFoldDB" id="A0AAV9IFG2"/>
<feature type="region of interest" description="Disordered" evidence="2">
    <location>
        <begin position="1"/>
        <end position="30"/>
    </location>
</feature>
<evidence type="ECO:0000313" key="4">
    <source>
        <dbReference type="Proteomes" id="UP001300502"/>
    </source>
</evidence>
<organism evidence="3 4">
    <name type="scientific">Galdieria yellowstonensis</name>
    <dbReference type="NCBI Taxonomy" id="3028027"/>
    <lineage>
        <taxon>Eukaryota</taxon>
        <taxon>Rhodophyta</taxon>
        <taxon>Bangiophyceae</taxon>
        <taxon>Galdieriales</taxon>
        <taxon>Galdieriaceae</taxon>
        <taxon>Galdieria</taxon>
    </lineage>
</organism>
<evidence type="ECO:0000256" key="1">
    <source>
        <dbReference type="SAM" id="Coils"/>
    </source>
</evidence>
<proteinExistence type="predicted"/>
<accession>A0AAV9IFG2</accession>
<feature type="coiled-coil region" evidence="1">
    <location>
        <begin position="219"/>
        <end position="439"/>
    </location>
</feature>
<evidence type="ECO:0000256" key="2">
    <source>
        <dbReference type="SAM" id="MobiDB-lite"/>
    </source>
</evidence>
<dbReference type="EMBL" id="JANCYU010000036">
    <property type="protein sequence ID" value="KAK4526100.1"/>
    <property type="molecule type" value="Genomic_DNA"/>
</dbReference>
<feature type="coiled-coil region" evidence="1">
    <location>
        <begin position="135"/>
        <end position="183"/>
    </location>
</feature>